<dbReference type="Proteomes" id="UP001055072">
    <property type="component" value="Unassembled WGS sequence"/>
</dbReference>
<accession>A0ACB8UF36</accession>
<keyword evidence="2" id="KW-1185">Reference proteome</keyword>
<comment type="caution">
    <text evidence="1">The sequence shown here is derived from an EMBL/GenBank/DDBJ whole genome shotgun (WGS) entry which is preliminary data.</text>
</comment>
<evidence type="ECO:0000313" key="1">
    <source>
        <dbReference type="EMBL" id="KAI0092972.1"/>
    </source>
</evidence>
<protein>
    <submittedName>
        <fullName evidence="1">Uncharacterized protein</fullName>
    </submittedName>
</protein>
<proteinExistence type="predicted"/>
<evidence type="ECO:0000313" key="2">
    <source>
        <dbReference type="Proteomes" id="UP001055072"/>
    </source>
</evidence>
<dbReference type="EMBL" id="MU274902">
    <property type="protein sequence ID" value="KAI0092972.1"/>
    <property type="molecule type" value="Genomic_DNA"/>
</dbReference>
<sequence length="1475" mass="159923">MATANRPQCSRIITASPFVSSASPNPEAAFSSRDTLVHKFEIALRRQGTLHASGKMSQPALHAVGPRDLPQRVAGSSLPRDLEGRDILLGTQSRKISTPSLTASSSSPFTSPNPLTPSQECYSNPYSSPTYTSHRSPVVGPRSRSGSLVSTYTTTPTPTPTPTPYPTPYPISISPSPTVRHGHSAVVLPIGQKLPKWRECTGTSSATTTTSWTLSGTGTAEMDSFSSSLSVHHLHDASMDTGSTSVDSTSSPPLPRIDRRVPLGPRPPPFPPRCNAVGLGFHHAESVPVDAQGQPLDELGAYTCVPTTSVNVRRAYRERRKAYDFGSQGQGSVALSLSLSLSPRSGSGSQEEEREDDSDDEREYQEIEVVPPDEEWAVRVDGDGTAPTTAQIDKAMREVEEELFSYRSSFVYSERSGSASRSASGSESESSQYSSGSVDAEEDDDDDGPAGKNDREGDLHRSQSPLPHPSPIQATSPPPLMRTSIESVNSEALTVPPYPNSPPHYQAQFPYTGFTATAGAVPVGRPVGCENISVIKAAETGTAPLPSPPPPTITTIVAATGPTATPSPISVTTTPPPISITTTTPTPLRTPERHPAHPVSPRSPIALPTLTVLIPGREPFGSPRSLTHPKPPMHSLSTPSTTSRLLPSPAVQLPPSTLERTTSSHSHDDTLASSLYQNADIENGGERSAFDDSSDSDVDSASDRPWKTQAGRMFGGIGKLKRAIVRSSASMESGGQGLNLRKRLSFHGGGIGSNGMEANAKEATVDENENEETTTITAIATTTMVDAGVEMMGEKIPLESLTGSPESVRSLRARQFTSSSGIEMGLGSFSYRNSHVGTHHHHHHHYHQRPPTTEQRTSLSPIPATPLDVMPASLLDEELKGVSERLENVEMREGNRDRERDQEGDESELPTPVTPIVERTKSFIAQLARLPNSPLMITVPPVPPMPKSTTVRDTSLVASLQRPPLPLVTPPAFAPQISPLPPLPPPKTLPFPFPRPRPPLPIPPPSQSFFSQPSVQEKVQMLAMKASAPPDLPLPPVPAVQMKLSAEALERQAREERTEGLDINRWRARVLAEAQVDEGGLRERDSARIEREREEERAKVQAKIRGEEEELAQVLAAEDREKERVRAKEIERKKNKQLRLVENRGDEGKEKLSLKEGGEEYLNRLTVVNPDESMLKLEMSMAKLEAYAPVPVVKEDVAEERKSVKQKESPSVVDAFTKDSGAAKQVKPGKKLLNPPKSARAPPNTPNSDAAYIPPHPHPHPHPQPESARPSKPCIPPKDPGFMRRTKKRQTNSKPPPTAWIPEGQLEASSSSSTGIVLPTFDFEAPDHTVVDWRGMGLRAESRLDFRSSIEGSKEAQTQPVTNKESITSSQPRHNLDEDLLDVPLVPLRRRPSCSPDLRTNDSIASFASDLSANYSAHSSGTATDTHRMSSLKLKETKLRVQKLFGRITERTEAIRERVPQVGFQKSSGQQVKIL</sequence>
<organism evidence="1 2">
    <name type="scientific">Irpex rosettiformis</name>
    <dbReference type="NCBI Taxonomy" id="378272"/>
    <lineage>
        <taxon>Eukaryota</taxon>
        <taxon>Fungi</taxon>
        <taxon>Dikarya</taxon>
        <taxon>Basidiomycota</taxon>
        <taxon>Agaricomycotina</taxon>
        <taxon>Agaricomycetes</taxon>
        <taxon>Polyporales</taxon>
        <taxon>Irpicaceae</taxon>
        <taxon>Irpex</taxon>
    </lineage>
</organism>
<reference evidence="1" key="1">
    <citation type="journal article" date="2021" name="Environ. Microbiol.">
        <title>Gene family expansions and transcriptome signatures uncover fungal adaptations to wood decay.</title>
        <authorList>
            <person name="Hage H."/>
            <person name="Miyauchi S."/>
            <person name="Viragh M."/>
            <person name="Drula E."/>
            <person name="Min B."/>
            <person name="Chaduli D."/>
            <person name="Navarro D."/>
            <person name="Favel A."/>
            <person name="Norest M."/>
            <person name="Lesage-Meessen L."/>
            <person name="Balint B."/>
            <person name="Merenyi Z."/>
            <person name="de Eugenio L."/>
            <person name="Morin E."/>
            <person name="Martinez A.T."/>
            <person name="Baldrian P."/>
            <person name="Stursova M."/>
            <person name="Martinez M.J."/>
            <person name="Novotny C."/>
            <person name="Magnuson J.K."/>
            <person name="Spatafora J.W."/>
            <person name="Maurice S."/>
            <person name="Pangilinan J."/>
            <person name="Andreopoulos W."/>
            <person name="LaButti K."/>
            <person name="Hundley H."/>
            <person name="Na H."/>
            <person name="Kuo A."/>
            <person name="Barry K."/>
            <person name="Lipzen A."/>
            <person name="Henrissat B."/>
            <person name="Riley R."/>
            <person name="Ahrendt S."/>
            <person name="Nagy L.G."/>
            <person name="Grigoriev I.V."/>
            <person name="Martin F."/>
            <person name="Rosso M.N."/>
        </authorList>
    </citation>
    <scope>NUCLEOTIDE SEQUENCE</scope>
    <source>
        <strain evidence="1">CBS 384.51</strain>
    </source>
</reference>
<gene>
    <name evidence="1" type="ORF">BDY19DRAFT_989659</name>
</gene>
<name>A0ACB8UF36_9APHY</name>